<dbReference type="CDD" id="cd09917">
    <property type="entry name" value="F-box_SF"/>
    <property type="match status" value="1"/>
</dbReference>
<dbReference type="Proteomes" id="UP000301737">
    <property type="component" value="Unassembled WGS sequence"/>
</dbReference>
<dbReference type="PROSITE" id="PS50181">
    <property type="entry name" value="FBOX"/>
    <property type="match status" value="1"/>
</dbReference>
<dbReference type="Gene3D" id="1.20.1280.50">
    <property type="match status" value="1"/>
</dbReference>
<evidence type="ECO:0000256" key="1">
    <source>
        <dbReference type="SAM" id="MobiDB-lite"/>
    </source>
</evidence>
<reference evidence="3 4" key="1">
    <citation type="submission" date="2019-01" db="EMBL/GenBank/DDBJ databases">
        <title>Draft Genome Sequencing of Zygosaccharomyces mellis Ca-7.</title>
        <authorList>
            <person name="Shiwa Y."/>
            <person name="Kanesaki Y."/>
            <person name="Ishige T."/>
            <person name="Mura K."/>
            <person name="Hori T."/>
            <person name="Tamura T."/>
        </authorList>
    </citation>
    <scope>NUCLEOTIDE SEQUENCE [LARGE SCALE GENOMIC DNA]</scope>
    <source>
        <strain evidence="3 4">Ca-7</strain>
    </source>
</reference>
<keyword evidence="4" id="KW-1185">Reference proteome</keyword>
<dbReference type="SUPFAM" id="SSF81383">
    <property type="entry name" value="F-box domain"/>
    <property type="match status" value="1"/>
</dbReference>
<name>A0A4C2E4N4_9SACH</name>
<dbReference type="EMBL" id="BIMX01000004">
    <property type="protein sequence ID" value="GCE98266.1"/>
    <property type="molecule type" value="Genomic_DNA"/>
</dbReference>
<evidence type="ECO:0000313" key="4">
    <source>
        <dbReference type="Proteomes" id="UP000301737"/>
    </source>
</evidence>
<feature type="region of interest" description="Disordered" evidence="1">
    <location>
        <begin position="159"/>
        <end position="184"/>
    </location>
</feature>
<comment type="caution">
    <text evidence="3">The sequence shown here is derived from an EMBL/GenBank/DDBJ whole genome shotgun (WGS) entry which is preliminary data.</text>
</comment>
<gene>
    <name evidence="3" type="ORF">ZYGM_004076</name>
</gene>
<dbReference type="Pfam" id="PF12937">
    <property type="entry name" value="F-box-like"/>
    <property type="match status" value="1"/>
</dbReference>
<dbReference type="InterPro" id="IPR036047">
    <property type="entry name" value="F-box-like_dom_sf"/>
</dbReference>
<organism evidence="3 4">
    <name type="scientific">Zygosaccharomyces mellis</name>
    <dbReference type="NCBI Taxonomy" id="42258"/>
    <lineage>
        <taxon>Eukaryota</taxon>
        <taxon>Fungi</taxon>
        <taxon>Dikarya</taxon>
        <taxon>Ascomycota</taxon>
        <taxon>Saccharomycotina</taxon>
        <taxon>Saccharomycetes</taxon>
        <taxon>Saccharomycetales</taxon>
        <taxon>Saccharomycetaceae</taxon>
        <taxon>Zygosaccharomyces</taxon>
    </lineage>
</organism>
<evidence type="ECO:0000259" key="2">
    <source>
        <dbReference type="PROSITE" id="PS50181"/>
    </source>
</evidence>
<sequence length="344" mass="39305">MLQKLPLDVILRIFSLLDVNDLLKIANCSYFLRQLTNHILLTRNVLISAHSDWIRNSLFFNMSQVDLEFIRHDKVEKQQEREQEGHDEQILINMYTEPFTHNNEEVLSYIRILQGVHGEDTKLIEKDHINSPKTCDWENKTEKSIKVVSPTCSDYSKSSDCSKSSVNSTFSELPPKLSSSEWSLPASESNTISNESVHGVSDCESMSSANSLDKLRSSNKVKDKAALFEKLMTKDTDHSTRSQNTSIRRKSYGLLSHFFLDGNPNTSDRKISQSYIEELTRCNGESAAPSNLEGLHNTHQNDDELRCTEEITAKRTYRSNSKGTQRNRLKAFVTEGNKICYEKI</sequence>
<proteinExistence type="predicted"/>
<accession>A0A4C2E4N4</accession>
<protein>
    <recommendedName>
        <fullName evidence="2">F-box domain-containing protein</fullName>
    </recommendedName>
</protein>
<feature type="domain" description="F-box" evidence="2">
    <location>
        <begin position="1"/>
        <end position="45"/>
    </location>
</feature>
<dbReference type="InterPro" id="IPR001810">
    <property type="entry name" value="F-box_dom"/>
</dbReference>
<dbReference type="AlphaFoldDB" id="A0A4C2E4N4"/>
<evidence type="ECO:0000313" key="3">
    <source>
        <dbReference type="EMBL" id="GCE98266.1"/>
    </source>
</evidence>
<dbReference type="OrthoDB" id="3219396at2759"/>